<evidence type="ECO:0000259" key="10">
    <source>
        <dbReference type="Pfam" id="PF09976"/>
    </source>
</evidence>
<dbReference type="InterPro" id="IPR018704">
    <property type="entry name" value="SecYEG/CpoB_TPR"/>
</dbReference>
<comment type="subcellular location">
    <subcellularLocation>
        <location evidence="1">Cell membrane</location>
        <topology evidence="1">Single-pass type II membrane protein</topology>
    </subcellularLocation>
</comment>
<reference evidence="11 12" key="1">
    <citation type="submission" date="2019-03" db="EMBL/GenBank/DDBJ databases">
        <title>Genomic Encyclopedia of Type Strains, Phase IV (KMG-IV): sequencing the most valuable type-strain genomes for metagenomic binning, comparative biology and taxonomic classification.</title>
        <authorList>
            <person name="Goeker M."/>
        </authorList>
    </citation>
    <scope>NUCLEOTIDE SEQUENCE [LARGE SCALE GENOMIC DNA]</scope>
    <source>
        <strain evidence="11 12">DSM 10053</strain>
    </source>
</reference>
<dbReference type="Proteomes" id="UP000295496">
    <property type="component" value="Unassembled WGS sequence"/>
</dbReference>
<dbReference type="InterPro" id="IPR011990">
    <property type="entry name" value="TPR-like_helical_dom_sf"/>
</dbReference>
<evidence type="ECO:0000256" key="9">
    <source>
        <dbReference type="SAM" id="Phobius"/>
    </source>
</evidence>
<dbReference type="Gene3D" id="1.25.40.10">
    <property type="entry name" value="Tetratricopeptide repeat domain"/>
    <property type="match status" value="1"/>
</dbReference>
<dbReference type="RefSeq" id="WP_132302919.1">
    <property type="nucleotide sequence ID" value="NZ_CP170642.1"/>
</dbReference>
<accession>A0A4R1KJR4</accession>
<organism evidence="11 12">
    <name type="scientific">Lonepinella koalarum</name>
    <dbReference type="NCBI Taxonomy" id="53417"/>
    <lineage>
        <taxon>Bacteria</taxon>
        <taxon>Pseudomonadati</taxon>
        <taxon>Pseudomonadota</taxon>
        <taxon>Gammaproteobacteria</taxon>
        <taxon>Pasteurellales</taxon>
        <taxon>Pasteurellaceae</taxon>
        <taxon>Lonepinella</taxon>
    </lineage>
</organism>
<evidence type="ECO:0000313" key="12">
    <source>
        <dbReference type="Proteomes" id="UP000295496"/>
    </source>
</evidence>
<dbReference type="GO" id="GO:0005886">
    <property type="term" value="C:plasma membrane"/>
    <property type="evidence" value="ECO:0007669"/>
    <property type="project" value="UniProtKB-SubCell"/>
</dbReference>
<gene>
    <name evidence="11" type="ORF">EV692_2367</name>
</gene>
<evidence type="ECO:0000256" key="7">
    <source>
        <dbReference type="ARBA" id="ARBA00024197"/>
    </source>
</evidence>
<feature type="transmembrane region" description="Helical" evidence="9">
    <location>
        <begin position="25"/>
        <end position="42"/>
    </location>
</feature>
<dbReference type="PANTHER" id="PTHR38035">
    <property type="entry name" value="UPF0070 PROTEIN YFGM"/>
    <property type="match status" value="1"/>
</dbReference>
<evidence type="ECO:0000256" key="3">
    <source>
        <dbReference type="ARBA" id="ARBA00022692"/>
    </source>
</evidence>
<dbReference type="AlphaFoldDB" id="A0A4R1KJR4"/>
<evidence type="ECO:0000256" key="4">
    <source>
        <dbReference type="ARBA" id="ARBA00022989"/>
    </source>
</evidence>
<evidence type="ECO:0000256" key="5">
    <source>
        <dbReference type="ARBA" id="ARBA00023136"/>
    </source>
</evidence>
<feature type="domain" description="Ancillary SecYEG translocon subunit/Cell division coordinator CpoB TPR" evidence="10">
    <location>
        <begin position="15"/>
        <end position="203"/>
    </location>
</feature>
<keyword evidence="5 9" id="KW-0472">Membrane</keyword>
<dbReference type="GO" id="GO:0044877">
    <property type="term" value="F:protein-containing complex binding"/>
    <property type="evidence" value="ECO:0007669"/>
    <property type="project" value="InterPro"/>
</dbReference>
<protein>
    <recommendedName>
        <fullName evidence="8">Ancillary SecYEG translocon subunit</fullName>
    </recommendedName>
</protein>
<evidence type="ECO:0000256" key="1">
    <source>
        <dbReference type="ARBA" id="ARBA00004401"/>
    </source>
</evidence>
<dbReference type="PANTHER" id="PTHR38035:SF1">
    <property type="entry name" value="ANCILLARY SECYEG TRANSLOCON SUBUNIT"/>
    <property type="match status" value="1"/>
</dbReference>
<keyword evidence="12" id="KW-1185">Reference proteome</keyword>
<evidence type="ECO:0000256" key="8">
    <source>
        <dbReference type="ARBA" id="ARBA00024235"/>
    </source>
</evidence>
<dbReference type="SUPFAM" id="SSF48452">
    <property type="entry name" value="TPR-like"/>
    <property type="match status" value="1"/>
</dbReference>
<proteinExistence type="inferred from homology"/>
<keyword evidence="3 9" id="KW-0812">Transmembrane</keyword>
<dbReference type="PIRSF" id="PIRSF006170">
    <property type="entry name" value="YfgM"/>
    <property type="match status" value="1"/>
</dbReference>
<comment type="caution">
    <text evidence="11">The sequence shown here is derived from an EMBL/GenBank/DDBJ whole genome shotgun (WGS) entry which is preliminary data.</text>
</comment>
<keyword evidence="2" id="KW-1003">Cell membrane</keyword>
<evidence type="ECO:0000313" key="11">
    <source>
        <dbReference type="EMBL" id="TCK64982.1"/>
    </source>
</evidence>
<keyword evidence="4 9" id="KW-1133">Transmembrane helix</keyword>
<evidence type="ECO:0000256" key="2">
    <source>
        <dbReference type="ARBA" id="ARBA00022475"/>
    </source>
</evidence>
<keyword evidence="6" id="KW-0143">Chaperone</keyword>
<sequence>MAYTSLEEQELNEIKSWWKENYKSITAAVIIGAGGVFGWRFWQDYQITKAQEISAQYDQVIYSNTDATTKNAQIDAFVKEHSKTSYATLALLEKAKSAVQNQEFSQAEADLKEAMTQAPDEILNSVTGIRLAEVQLQQDKFDDVLSTLNLVKDASWTARKNLLNGKVQLAKGDKDAARQQFEKVLKDGSALEQQEVKVLLNNL</sequence>
<dbReference type="Pfam" id="PF09976">
    <property type="entry name" value="TPR_21"/>
    <property type="match status" value="1"/>
</dbReference>
<name>A0A4R1KJR4_9PAST</name>
<comment type="similarity">
    <text evidence="7">Belongs to the YfgM family.</text>
</comment>
<dbReference type="OrthoDB" id="9789675at2"/>
<evidence type="ECO:0000256" key="6">
    <source>
        <dbReference type="ARBA" id="ARBA00023186"/>
    </source>
</evidence>
<dbReference type="EMBL" id="SMGJ01000011">
    <property type="protein sequence ID" value="TCK64982.1"/>
    <property type="molecule type" value="Genomic_DNA"/>
</dbReference>
<dbReference type="InterPro" id="IPR026039">
    <property type="entry name" value="YfgM"/>
</dbReference>